<evidence type="ECO:0000256" key="5">
    <source>
        <dbReference type="ARBA" id="ARBA00020973"/>
    </source>
</evidence>
<evidence type="ECO:0000256" key="8">
    <source>
        <dbReference type="ARBA" id="ARBA00023034"/>
    </source>
</evidence>
<sequence>MDSKSSTRDKNPFGSKVYNIINRDYQNDENFMESLKVISEIYHNNSVRDRRNLRSSIEKQRLQLADSVLNDIDDFKHNLDDLSSELDAMLTSCETINSKLQASKSRMEKIVMETNLNQSRRLSINLAQIAASAFIKSFYISPEDWGFLNEPPSQAVSDRVLQLLQRARTTQRLFETSIRYPTTILAKDIVKVTACFVDKAYEQIYNWVKREVSAQCFEAIEISVVLRKCLEVLQDRPILFKYVLDEYANARRKVIAEAFINALTVGWNSGSGFEPVATKPMELQSHDPLRYAGDMLAWLHQASASEREYFKSLTSDKVEIELMHDCLNNITNGLAYPLQLHLEQLLVTEHSAVLLYKINNILQFYSSVIMNLLGEKCTVYATLSELQSLSWNLFISALQQETLNLLSESEFPRHDFMPSTSALEACRLLEAILTCQDMSYAAPDVRQTKCEQIVEVVVKPLLEHFETMAGRFGEVALPPSRKASATTVSPAPPPPSAGQSVWSTEAQVYLLNCLNSVYASLSRLEFTGVQIAEISQRLEDLLSSLTAEQTQHVLFRTNLCGLWVALQRGHDPQVNGPLSIRADLPEAGVSEPEVQNAIAAFNAFLASPDSLDLPELQSIAYPRPRNTIRKRVADQLHTAYTTIYAALTDPANGYESIEFALKTPQEVAELILNA</sequence>
<organism evidence="14">
    <name type="scientific">Schistocephalus solidus</name>
    <name type="common">Tapeworm</name>
    <dbReference type="NCBI Taxonomy" id="70667"/>
    <lineage>
        <taxon>Eukaryota</taxon>
        <taxon>Metazoa</taxon>
        <taxon>Spiralia</taxon>
        <taxon>Lophotrochozoa</taxon>
        <taxon>Platyhelminthes</taxon>
        <taxon>Cestoda</taxon>
        <taxon>Eucestoda</taxon>
        <taxon>Diphyllobothriidea</taxon>
        <taxon>Diphyllobothriidae</taxon>
        <taxon>Schistocephalus</taxon>
    </lineage>
</organism>
<comment type="subcellular location">
    <subcellularLocation>
        <location evidence="2 11">Golgi apparatus membrane</location>
        <topology evidence="2 11">Peripheral membrane protein</topology>
    </subcellularLocation>
</comment>
<evidence type="ECO:0000256" key="7">
    <source>
        <dbReference type="ARBA" id="ARBA00022927"/>
    </source>
</evidence>
<dbReference type="Pfam" id="PF06419">
    <property type="entry name" value="COG6_N"/>
    <property type="match status" value="1"/>
</dbReference>
<comment type="similarity">
    <text evidence="3 11">Belongs to the COG6 family.</text>
</comment>
<keyword evidence="6 11" id="KW-0813">Transport</keyword>
<proteinExistence type="inferred from homology"/>
<feature type="domain" description="Conserved oligomeric complex COG6 N-terminal" evidence="12">
    <location>
        <begin position="38"/>
        <end position="147"/>
    </location>
</feature>
<evidence type="ECO:0000256" key="9">
    <source>
        <dbReference type="ARBA" id="ARBA00023136"/>
    </source>
</evidence>
<evidence type="ECO:0000256" key="4">
    <source>
        <dbReference type="ARBA" id="ARBA00011166"/>
    </source>
</evidence>
<evidence type="ECO:0000256" key="3">
    <source>
        <dbReference type="ARBA" id="ARBA00011023"/>
    </source>
</evidence>
<dbReference type="InterPro" id="IPR048368">
    <property type="entry name" value="COG6_N"/>
</dbReference>
<comment type="function">
    <text evidence="1 11">Required for normal Golgi function.</text>
</comment>
<dbReference type="InterPro" id="IPR010490">
    <property type="entry name" value="COG6"/>
</dbReference>
<evidence type="ECO:0000259" key="12">
    <source>
        <dbReference type="Pfam" id="PF06419"/>
    </source>
</evidence>
<feature type="domain" description="Conserved Oligomeric Golgi complex subunit 6 C-terminal" evidence="13">
    <location>
        <begin position="187"/>
        <end position="670"/>
    </location>
</feature>
<dbReference type="GO" id="GO:0017119">
    <property type="term" value="C:Golgi transport complex"/>
    <property type="evidence" value="ECO:0007669"/>
    <property type="project" value="UniProtKB-UniRule"/>
</dbReference>
<gene>
    <name evidence="14" type="primary">COG6</name>
    <name evidence="14" type="ORF">TR167414</name>
</gene>
<dbReference type="SMART" id="SM01087">
    <property type="entry name" value="COG6"/>
    <property type="match status" value="1"/>
</dbReference>
<comment type="subunit">
    <text evidence="4">Component of the conserved oligomeric Golgi complex which is composed of eight different subunits and is required for normal Golgi morphology and localization.</text>
</comment>
<dbReference type="PANTHER" id="PTHR21506">
    <property type="entry name" value="COMPONENT OF OLIGOMERIC GOLGI COMPLEX 6"/>
    <property type="match status" value="1"/>
</dbReference>
<dbReference type="InterPro" id="IPR048369">
    <property type="entry name" value="COG6_C"/>
</dbReference>
<dbReference type="Pfam" id="PF20653">
    <property type="entry name" value="COG6_C"/>
    <property type="match status" value="1"/>
</dbReference>
<evidence type="ECO:0000256" key="2">
    <source>
        <dbReference type="ARBA" id="ARBA00004395"/>
    </source>
</evidence>
<keyword evidence="9 11" id="KW-0472">Membrane</keyword>
<keyword evidence="8 11" id="KW-0333">Golgi apparatus</keyword>
<evidence type="ECO:0000256" key="6">
    <source>
        <dbReference type="ARBA" id="ARBA00022448"/>
    </source>
</evidence>
<dbReference type="GO" id="GO:0015031">
    <property type="term" value="P:protein transport"/>
    <property type="evidence" value="ECO:0007669"/>
    <property type="project" value="UniProtKB-KW"/>
</dbReference>
<dbReference type="EMBL" id="GEEE01011369">
    <property type="protein sequence ID" value="JAP51856.1"/>
    <property type="molecule type" value="Transcribed_RNA"/>
</dbReference>
<evidence type="ECO:0000256" key="11">
    <source>
        <dbReference type="RuleBase" id="RU365075"/>
    </source>
</evidence>
<evidence type="ECO:0000256" key="1">
    <source>
        <dbReference type="ARBA" id="ARBA00003627"/>
    </source>
</evidence>
<evidence type="ECO:0000313" key="14">
    <source>
        <dbReference type="EMBL" id="JAP51856.1"/>
    </source>
</evidence>
<reference evidence="14" key="1">
    <citation type="submission" date="2016-01" db="EMBL/GenBank/DDBJ databases">
        <title>Reference transcriptome for the parasite Schistocephalus solidus: insights into the molecular evolution of parasitism.</title>
        <authorList>
            <person name="Hebert F.O."/>
            <person name="Grambauer S."/>
            <person name="Barber I."/>
            <person name="Landry C.R."/>
            <person name="Aubin-Horth N."/>
        </authorList>
    </citation>
    <scope>NUCLEOTIDE SEQUENCE</scope>
</reference>
<evidence type="ECO:0000256" key="10">
    <source>
        <dbReference type="ARBA" id="ARBA00031348"/>
    </source>
</evidence>
<dbReference type="AlphaFoldDB" id="A0A0X3PXC2"/>
<protein>
    <recommendedName>
        <fullName evidence="5 11">Conserved oligomeric Golgi complex subunit 6</fullName>
        <shortName evidence="11">COG complex subunit 6</shortName>
    </recommendedName>
    <alternativeName>
        <fullName evidence="10 11">Component of oligomeric Golgi complex 6</fullName>
    </alternativeName>
</protein>
<accession>A0A0X3PXC2</accession>
<dbReference type="GO" id="GO:0000139">
    <property type="term" value="C:Golgi membrane"/>
    <property type="evidence" value="ECO:0007669"/>
    <property type="project" value="UniProtKB-SubCell"/>
</dbReference>
<evidence type="ECO:0000259" key="13">
    <source>
        <dbReference type="Pfam" id="PF20653"/>
    </source>
</evidence>
<dbReference type="GO" id="GO:0006891">
    <property type="term" value="P:intra-Golgi vesicle-mediated transport"/>
    <property type="evidence" value="ECO:0007669"/>
    <property type="project" value="UniProtKB-UniRule"/>
</dbReference>
<keyword evidence="7 11" id="KW-0653">Protein transport</keyword>
<dbReference type="PANTHER" id="PTHR21506:SF0">
    <property type="entry name" value="CONSERVED OLIGOMERIC GOLGI COMPLEX SUBUNIT 6"/>
    <property type="match status" value="1"/>
</dbReference>
<name>A0A0X3PXC2_SCHSO</name>